<dbReference type="AlphaFoldDB" id="A0A543DWJ6"/>
<evidence type="ECO:0000313" key="1">
    <source>
        <dbReference type="EMBL" id="TQM13694.1"/>
    </source>
</evidence>
<name>A0A543DWJ6_9PSEU</name>
<comment type="caution">
    <text evidence="1">The sequence shown here is derived from an EMBL/GenBank/DDBJ whole genome shotgun (WGS) entry which is preliminary data.</text>
</comment>
<dbReference type="RefSeq" id="WP_142047617.1">
    <property type="nucleotide sequence ID" value="NZ_VFPA01000001.1"/>
</dbReference>
<dbReference type="Proteomes" id="UP000315677">
    <property type="component" value="Unassembled WGS sequence"/>
</dbReference>
<dbReference type="OrthoDB" id="8236609at2"/>
<keyword evidence="2" id="KW-1185">Reference proteome</keyword>
<reference evidence="1 2" key="1">
    <citation type="submission" date="2019-06" db="EMBL/GenBank/DDBJ databases">
        <title>Sequencing the genomes of 1000 actinobacteria strains.</title>
        <authorList>
            <person name="Klenk H.-P."/>
        </authorList>
    </citation>
    <scope>NUCLEOTIDE SEQUENCE [LARGE SCALE GENOMIC DNA]</scope>
    <source>
        <strain evidence="1 2">DSM 45301</strain>
    </source>
</reference>
<sequence>MPSPTLRRAARGAVRNTALRRIAVVVLLVLLYQGWLSVQAIGKAGPGVGADPDERGRFAVDVVLDFPPERYHVLELQKHGRIAGTTGNVVHLRGTSPAGVDALAREYWIETITVPQEG</sequence>
<evidence type="ECO:0000313" key="2">
    <source>
        <dbReference type="Proteomes" id="UP000315677"/>
    </source>
</evidence>
<organism evidence="1 2">
    <name type="scientific">Pseudonocardia kunmingensis</name>
    <dbReference type="NCBI Taxonomy" id="630975"/>
    <lineage>
        <taxon>Bacteria</taxon>
        <taxon>Bacillati</taxon>
        <taxon>Actinomycetota</taxon>
        <taxon>Actinomycetes</taxon>
        <taxon>Pseudonocardiales</taxon>
        <taxon>Pseudonocardiaceae</taxon>
        <taxon>Pseudonocardia</taxon>
    </lineage>
</organism>
<gene>
    <name evidence="1" type="ORF">FB558_0447</name>
</gene>
<protein>
    <submittedName>
        <fullName evidence="1">Uncharacterized protein</fullName>
    </submittedName>
</protein>
<accession>A0A543DWJ6</accession>
<dbReference type="EMBL" id="VFPA01000001">
    <property type="protein sequence ID" value="TQM13694.1"/>
    <property type="molecule type" value="Genomic_DNA"/>
</dbReference>
<proteinExistence type="predicted"/>